<dbReference type="Pfam" id="PF13855">
    <property type="entry name" value="LRR_8"/>
    <property type="match status" value="2"/>
</dbReference>
<evidence type="ECO:0000256" key="12">
    <source>
        <dbReference type="ARBA" id="ARBA00023170"/>
    </source>
</evidence>
<evidence type="ECO:0000256" key="4">
    <source>
        <dbReference type="ARBA" id="ARBA00022679"/>
    </source>
</evidence>
<evidence type="ECO:0000313" key="18">
    <source>
        <dbReference type="EMBL" id="MQM20588.1"/>
    </source>
</evidence>
<evidence type="ECO:0000256" key="1">
    <source>
        <dbReference type="ARBA" id="ARBA00004162"/>
    </source>
</evidence>
<keyword evidence="3" id="KW-0433">Leucine-rich repeat</keyword>
<dbReference type="GO" id="GO:0004672">
    <property type="term" value="F:protein kinase activity"/>
    <property type="evidence" value="ECO:0007669"/>
    <property type="project" value="InterPro"/>
</dbReference>
<evidence type="ECO:0000256" key="15">
    <source>
        <dbReference type="SAM" id="Phobius"/>
    </source>
</evidence>
<dbReference type="SMART" id="SM00369">
    <property type="entry name" value="LRR_TYP"/>
    <property type="match status" value="6"/>
</dbReference>
<evidence type="ECO:0000256" key="10">
    <source>
        <dbReference type="ARBA" id="ARBA00022989"/>
    </source>
</evidence>
<dbReference type="InterPro" id="IPR001611">
    <property type="entry name" value="Leu-rich_rpt"/>
</dbReference>
<dbReference type="InterPro" id="IPR013210">
    <property type="entry name" value="LRR_N_plant-typ"/>
</dbReference>
<dbReference type="SUPFAM" id="SSF52058">
    <property type="entry name" value="L domain-like"/>
    <property type="match status" value="2"/>
</dbReference>
<evidence type="ECO:0000313" key="19">
    <source>
        <dbReference type="Proteomes" id="UP000652761"/>
    </source>
</evidence>
<feature type="transmembrane region" description="Helical" evidence="15">
    <location>
        <begin position="549"/>
        <end position="571"/>
    </location>
</feature>
<dbReference type="FunFam" id="3.80.10.10:FF:000534">
    <property type="entry name" value="Probably inactive leucine-rich repeat receptor-like protein kinase At5g06940"/>
    <property type="match status" value="1"/>
</dbReference>
<dbReference type="Pfam" id="PF00560">
    <property type="entry name" value="LRR_1"/>
    <property type="match status" value="3"/>
</dbReference>
<dbReference type="InterPro" id="IPR003591">
    <property type="entry name" value="Leu-rich_rpt_typical-subtyp"/>
</dbReference>
<sequence>MATTTSPPCFLLLLICLVFLFLALCAISGGGASSDADLLLAFRSSVEDPTKGLSDWSPSAAAHVCNWTGVTCSAPSVSAASKSGSGLVTSLDLRSLNLSGEISPALCQLAGLSHINLAGNSFNQPIPLHFSQCTKLQTLNLSSNLLWGTLPDQMTLLSSLTLLDLGRNRIEGPIPLGLGSLWKLQVLNLGSNLFSGALHPSVFANLTELTHLDLSQNPTLSSELPRDLGKLEKLQKVLMQSSGLHGDIPQSLLGLHNLEVLDLSQNNLSGRIPLGFGLGLAKLLCLDLSQNKLSGSFPIDICYGKVLSELSLHTNAFTGVLPESLGKCSSLARLQLQNSGFSGNFPPGLWSLPKLTIIRAENNWFSGVIPDSIRTAARLEQVQVDNNSFTGRIPLGLGALGSLYKFSASLNGFYGDLPDNFCDSPVMSIVNLAHNSLSGPIPAPRNCRKLVSLSLAANHFTGAIPSALAQLPVLTYIDLSNNHLTGEIPQGLQNLKLALFNVSFNQLSGKVPSSLISGLPASFLQGNSGLCGPGLPNPCEEVKQKRRNVGLICALISFAFAVGVMLLAVGLRARHRSSLMQPWGPLPGSWKCVFYYPLKITEDDLQAGLNERNCVGRGAFGEVYVIGLPGGDTVAVKKLIYSTSLSQRSLRTEVKTLAKARHKNVAKLLGFCYSEGFILLVYEFLPKGSLGDAVARSDFSFEWPRRLRIALGAAQALSYLHKDYVPKLLHRNVKSTNILLDVNFEPKVTDFALDRVVGEASYKLSVASELGACCYMAPERGYSKKATEKMDVYSFGVVLLELITGRPAEQAESRDSLDVVKWVRRKINTTNGGFQILDPKISNSSQQEMLAALDLALRCTSVMPEKRPTMLEVVRSLQSLEPIVDLSPVLFGELPESSER</sequence>
<dbReference type="EMBL" id="NMUH01009961">
    <property type="protein sequence ID" value="MQM20588.1"/>
    <property type="molecule type" value="Genomic_DNA"/>
</dbReference>
<keyword evidence="7" id="KW-0677">Repeat</keyword>
<name>A0A843XLG4_COLES</name>
<evidence type="ECO:0000256" key="11">
    <source>
        <dbReference type="ARBA" id="ARBA00023136"/>
    </source>
</evidence>
<keyword evidence="10 15" id="KW-1133">Transmembrane helix</keyword>
<dbReference type="InterPro" id="IPR011009">
    <property type="entry name" value="Kinase-like_dom_sf"/>
</dbReference>
<evidence type="ECO:0000256" key="6">
    <source>
        <dbReference type="ARBA" id="ARBA00022729"/>
    </source>
</evidence>
<dbReference type="PANTHER" id="PTHR48056:SF31">
    <property type="entry name" value="PROTEIN KINASE DOMAIN-CONTAINING PROTEIN"/>
    <property type="match status" value="1"/>
</dbReference>
<dbReference type="OrthoDB" id="2015831at2759"/>
<dbReference type="InterPro" id="IPR032675">
    <property type="entry name" value="LRR_dom_sf"/>
</dbReference>
<keyword evidence="19" id="KW-1185">Reference proteome</keyword>
<accession>A0A843XLG4</accession>
<gene>
    <name evidence="18" type="ORF">Taro_053612</name>
</gene>
<dbReference type="InterPro" id="IPR001245">
    <property type="entry name" value="Ser-Thr/Tyr_kinase_cat_dom"/>
</dbReference>
<dbReference type="FunFam" id="1.10.510.10:FF:000388">
    <property type="entry name" value="Leucine-rich repeat receptor-like tyrosine-protein kinase PXC3"/>
    <property type="match status" value="1"/>
</dbReference>
<dbReference type="GO" id="GO:0005524">
    <property type="term" value="F:ATP binding"/>
    <property type="evidence" value="ECO:0007669"/>
    <property type="project" value="UniProtKB-UniRule"/>
</dbReference>
<organism evidence="18 19">
    <name type="scientific">Colocasia esculenta</name>
    <name type="common">Wild taro</name>
    <name type="synonym">Arum esculentum</name>
    <dbReference type="NCBI Taxonomy" id="4460"/>
    <lineage>
        <taxon>Eukaryota</taxon>
        <taxon>Viridiplantae</taxon>
        <taxon>Streptophyta</taxon>
        <taxon>Embryophyta</taxon>
        <taxon>Tracheophyta</taxon>
        <taxon>Spermatophyta</taxon>
        <taxon>Magnoliopsida</taxon>
        <taxon>Liliopsida</taxon>
        <taxon>Araceae</taxon>
        <taxon>Aroideae</taxon>
        <taxon>Colocasieae</taxon>
        <taxon>Colocasia</taxon>
    </lineage>
</organism>
<evidence type="ECO:0000256" key="7">
    <source>
        <dbReference type="ARBA" id="ARBA00022737"/>
    </source>
</evidence>
<feature type="binding site" evidence="14">
    <location>
        <position position="638"/>
    </location>
    <ligand>
        <name>ATP</name>
        <dbReference type="ChEBI" id="CHEBI:30616"/>
    </ligand>
</feature>
<evidence type="ECO:0000256" key="9">
    <source>
        <dbReference type="ARBA" id="ARBA00022840"/>
    </source>
</evidence>
<dbReference type="Gene3D" id="1.10.510.10">
    <property type="entry name" value="Transferase(Phosphotransferase) domain 1"/>
    <property type="match status" value="1"/>
</dbReference>
<evidence type="ECO:0000259" key="17">
    <source>
        <dbReference type="PROSITE" id="PS50011"/>
    </source>
</evidence>
<comment type="subcellular location">
    <subcellularLocation>
        <location evidence="1">Cell membrane</location>
        <topology evidence="1">Single-pass membrane protein</topology>
    </subcellularLocation>
    <subcellularLocation>
        <location evidence="2">Membrane</location>
        <topology evidence="2">Single-pass type I membrane protein</topology>
    </subcellularLocation>
</comment>
<keyword evidence="8 14" id="KW-0547">Nucleotide-binding</keyword>
<evidence type="ECO:0000256" key="14">
    <source>
        <dbReference type="PROSITE-ProRule" id="PRU10141"/>
    </source>
</evidence>
<dbReference type="InterPro" id="IPR000719">
    <property type="entry name" value="Prot_kinase_dom"/>
</dbReference>
<dbReference type="FunFam" id="3.30.200.20:FF:000652">
    <property type="entry name" value="probably inactive leucine-rich repeat receptor-like protein kinase At5g06940"/>
    <property type="match status" value="1"/>
</dbReference>
<dbReference type="Pfam" id="PF08263">
    <property type="entry name" value="LRRNT_2"/>
    <property type="match status" value="1"/>
</dbReference>
<feature type="domain" description="Protein kinase" evidence="17">
    <location>
        <begin position="609"/>
        <end position="884"/>
    </location>
</feature>
<dbReference type="Gene3D" id="3.30.200.20">
    <property type="entry name" value="Phosphorylase Kinase, domain 1"/>
    <property type="match status" value="1"/>
</dbReference>
<comment type="caution">
    <text evidence="18">The sequence shown here is derived from an EMBL/GenBank/DDBJ whole genome shotgun (WGS) entry which is preliminary data.</text>
</comment>
<dbReference type="PANTHER" id="PTHR48056">
    <property type="entry name" value="LRR RECEPTOR-LIKE SERINE/THREONINE-PROTEIN KINASE-RELATED"/>
    <property type="match status" value="1"/>
</dbReference>
<dbReference type="AlphaFoldDB" id="A0A843XLG4"/>
<dbReference type="PROSITE" id="PS50011">
    <property type="entry name" value="PROTEIN_KINASE_DOM"/>
    <property type="match status" value="1"/>
</dbReference>
<evidence type="ECO:0000256" key="3">
    <source>
        <dbReference type="ARBA" id="ARBA00022614"/>
    </source>
</evidence>
<feature type="signal peptide" evidence="16">
    <location>
        <begin position="1"/>
        <end position="25"/>
    </location>
</feature>
<keyword evidence="5 15" id="KW-0812">Transmembrane</keyword>
<reference evidence="18" key="1">
    <citation type="submission" date="2017-07" db="EMBL/GenBank/DDBJ databases">
        <title>Taro Niue Genome Assembly and Annotation.</title>
        <authorList>
            <person name="Atibalentja N."/>
            <person name="Keating K."/>
            <person name="Fields C.J."/>
        </authorList>
    </citation>
    <scope>NUCLEOTIDE SEQUENCE</scope>
    <source>
        <strain evidence="18">Niue_2</strain>
        <tissue evidence="18">Leaf</tissue>
    </source>
</reference>
<keyword evidence="12" id="KW-0675">Receptor</keyword>
<protein>
    <recommendedName>
        <fullName evidence="17">Protein kinase domain-containing protein</fullName>
    </recommendedName>
</protein>
<evidence type="ECO:0000256" key="13">
    <source>
        <dbReference type="ARBA" id="ARBA00023180"/>
    </source>
</evidence>
<evidence type="ECO:0000256" key="8">
    <source>
        <dbReference type="ARBA" id="ARBA00022741"/>
    </source>
</evidence>
<dbReference type="PROSITE" id="PS00107">
    <property type="entry name" value="PROTEIN_KINASE_ATP"/>
    <property type="match status" value="1"/>
</dbReference>
<evidence type="ECO:0000256" key="16">
    <source>
        <dbReference type="SAM" id="SignalP"/>
    </source>
</evidence>
<dbReference type="GO" id="GO:0005886">
    <property type="term" value="C:plasma membrane"/>
    <property type="evidence" value="ECO:0007669"/>
    <property type="project" value="UniProtKB-SubCell"/>
</dbReference>
<dbReference type="InterPro" id="IPR050647">
    <property type="entry name" value="Plant_LRR-RLKs"/>
</dbReference>
<keyword evidence="9 14" id="KW-0067">ATP-binding</keyword>
<dbReference type="PRINTS" id="PR00019">
    <property type="entry name" value="LEURICHRPT"/>
</dbReference>
<keyword evidence="13" id="KW-0325">Glycoprotein</keyword>
<keyword evidence="6 16" id="KW-0732">Signal</keyword>
<dbReference type="Pfam" id="PF07714">
    <property type="entry name" value="PK_Tyr_Ser-Thr"/>
    <property type="match status" value="1"/>
</dbReference>
<dbReference type="Gene3D" id="3.80.10.10">
    <property type="entry name" value="Ribonuclease Inhibitor"/>
    <property type="match status" value="3"/>
</dbReference>
<feature type="chain" id="PRO_5032484786" description="Protein kinase domain-containing protein" evidence="16">
    <location>
        <begin position="26"/>
        <end position="900"/>
    </location>
</feature>
<dbReference type="GO" id="GO:0033612">
    <property type="term" value="F:receptor serine/threonine kinase binding"/>
    <property type="evidence" value="ECO:0007669"/>
    <property type="project" value="TreeGrafter"/>
</dbReference>
<evidence type="ECO:0000256" key="2">
    <source>
        <dbReference type="ARBA" id="ARBA00004479"/>
    </source>
</evidence>
<keyword evidence="11 15" id="KW-0472">Membrane</keyword>
<dbReference type="Proteomes" id="UP000652761">
    <property type="component" value="Unassembled WGS sequence"/>
</dbReference>
<dbReference type="InterPro" id="IPR017441">
    <property type="entry name" value="Protein_kinase_ATP_BS"/>
</dbReference>
<keyword evidence="4" id="KW-0808">Transferase</keyword>
<proteinExistence type="predicted"/>
<dbReference type="FunFam" id="3.80.10.10:FF:000516">
    <property type="entry name" value="Leucine-rich repeat family protein"/>
    <property type="match status" value="1"/>
</dbReference>
<evidence type="ECO:0000256" key="5">
    <source>
        <dbReference type="ARBA" id="ARBA00022692"/>
    </source>
</evidence>
<dbReference type="SUPFAM" id="SSF56112">
    <property type="entry name" value="Protein kinase-like (PK-like)"/>
    <property type="match status" value="1"/>
</dbReference>